<proteinExistence type="predicted"/>
<accession>A0A1H8RNA1</accession>
<organism evidence="2 3">
    <name type="scientific">Aquisalimonas asiatica</name>
    <dbReference type="NCBI Taxonomy" id="406100"/>
    <lineage>
        <taxon>Bacteria</taxon>
        <taxon>Pseudomonadati</taxon>
        <taxon>Pseudomonadota</taxon>
        <taxon>Gammaproteobacteria</taxon>
        <taxon>Chromatiales</taxon>
        <taxon>Ectothiorhodospiraceae</taxon>
        <taxon>Aquisalimonas</taxon>
    </lineage>
</organism>
<gene>
    <name evidence="2" type="ORF">SAMN04488052_102136</name>
</gene>
<dbReference type="OrthoDB" id="9813316at2"/>
<dbReference type="RefSeq" id="WP_091640653.1">
    <property type="nucleotide sequence ID" value="NZ_FOEG01000002.1"/>
</dbReference>
<keyword evidence="1" id="KW-0175">Coiled coil</keyword>
<name>A0A1H8RNA1_9GAMM</name>
<feature type="coiled-coil region" evidence="1">
    <location>
        <begin position="8"/>
        <end position="67"/>
    </location>
</feature>
<dbReference type="EMBL" id="FOEG01000002">
    <property type="protein sequence ID" value="SEO67802.1"/>
    <property type="molecule type" value="Genomic_DNA"/>
</dbReference>
<evidence type="ECO:0000313" key="3">
    <source>
        <dbReference type="Proteomes" id="UP000199657"/>
    </source>
</evidence>
<reference evidence="2 3" key="1">
    <citation type="submission" date="2016-10" db="EMBL/GenBank/DDBJ databases">
        <authorList>
            <person name="de Groot N.N."/>
        </authorList>
    </citation>
    <scope>NUCLEOTIDE SEQUENCE [LARGE SCALE GENOMIC DNA]</scope>
    <source>
        <strain evidence="2 3">CGMCC 1.6291</strain>
    </source>
</reference>
<evidence type="ECO:0000256" key="1">
    <source>
        <dbReference type="SAM" id="Coils"/>
    </source>
</evidence>
<dbReference type="AlphaFoldDB" id="A0A1H8RNA1"/>
<protein>
    <submittedName>
        <fullName evidence="2">Uncharacterized protein</fullName>
    </submittedName>
</protein>
<keyword evidence="3" id="KW-1185">Reference proteome</keyword>
<dbReference type="Proteomes" id="UP000199657">
    <property type="component" value="Unassembled WGS sequence"/>
</dbReference>
<dbReference type="STRING" id="406100.SAMN04488052_102136"/>
<sequence>MARRDEYVEKFKAQLDQWNAELAKLEAKANEAQADARLRYESEIEELRQRREEARERMKELEQAGEEAWDDFRKNAEKAWKDLDEGFRKAWSHFK</sequence>
<evidence type="ECO:0000313" key="2">
    <source>
        <dbReference type="EMBL" id="SEO67802.1"/>
    </source>
</evidence>